<dbReference type="PROSITE" id="PS50043">
    <property type="entry name" value="HTH_LUXR_2"/>
    <property type="match status" value="1"/>
</dbReference>
<name>A0A0A8K2T0_9HYPH</name>
<dbReference type="InterPro" id="IPR058245">
    <property type="entry name" value="NreC/VraR/RcsB-like_REC"/>
</dbReference>
<dbReference type="InterPro" id="IPR016032">
    <property type="entry name" value="Sig_transdc_resp-reg_C-effctor"/>
</dbReference>
<evidence type="ECO:0000256" key="3">
    <source>
        <dbReference type="PROSITE-ProRule" id="PRU00169"/>
    </source>
</evidence>
<keyword evidence="1 3" id="KW-0597">Phosphoprotein</keyword>
<dbReference type="SUPFAM" id="SSF46894">
    <property type="entry name" value="C-terminal effector domain of the bipartite response regulators"/>
    <property type="match status" value="1"/>
</dbReference>
<sequence>MTRVLVIDDHPIVLQGTRQLLEDVGVKEVHQAQSLADGFRAYRMQKPDVIIVDLAMHSGSLGGLSFIRRLRLHDQNTPILVFTMHSDPVIVSRALEVGATGYVLKDTPPEEVQTAFQRVRDNRPYLSHDLASEVAFMEARGTTNPLRRMTVRELQTLALVAEGKPYGVIAEHLHVSYKTVANTCTQLKAKLGVRTLPELMRIAIQHLPAANSKMQR</sequence>
<dbReference type="EMBL" id="AP014648">
    <property type="protein sequence ID" value="BAQ16817.1"/>
    <property type="molecule type" value="Genomic_DNA"/>
</dbReference>
<evidence type="ECO:0000313" key="6">
    <source>
        <dbReference type="EMBL" id="BAQ16817.1"/>
    </source>
</evidence>
<dbReference type="OrthoDB" id="3678174at2"/>
<dbReference type="PANTHER" id="PTHR43214:SF43">
    <property type="entry name" value="TWO-COMPONENT RESPONSE REGULATOR"/>
    <property type="match status" value="1"/>
</dbReference>
<dbReference type="KEGG" id="mcg:GL4_1359"/>
<dbReference type="CDD" id="cd17535">
    <property type="entry name" value="REC_NarL-like"/>
    <property type="match status" value="1"/>
</dbReference>
<dbReference type="Gene3D" id="1.10.10.10">
    <property type="entry name" value="Winged helix-like DNA-binding domain superfamily/Winged helix DNA-binding domain"/>
    <property type="match status" value="1"/>
</dbReference>
<dbReference type="AlphaFoldDB" id="A0A0A8K2T0"/>
<dbReference type="GO" id="GO:0006355">
    <property type="term" value="P:regulation of DNA-templated transcription"/>
    <property type="evidence" value="ECO:0007669"/>
    <property type="project" value="InterPro"/>
</dbReference>
<dbReference type="CDD" id="cd06170">
    <property type="entry name" value="LuxR_C_like"/>
    <property type="match status" value="1"/>
</dbReference>
<keyword evidence="2" id="KW-0238">DNA-binding</keyword>
<dbReference type="STRING" id="1384459.GL4_1359"/>
<dbReference type="SUPFAM" id="SSF52172">
    <property type="entry name" value="CheY-like"/>
    <property type="match status" value="1"/>
</dbReference>
<dbReference type="PROSITE" id="PS50110">
    <property type="entry name" value="RESPONSE_REGULATORY"/>
    <property type="match status" value="1"/>
</dbReference>
<dbReference type="Pfam" id="PF00196">
    <property type="entry name" value="GerE"/>
    <property type="match status" value="1"/>
</dbReference>
<feature type="domain" description="Response regulatory" evidence="5">
    <location>
        <begin position="3"/>
        <end position="120"/>
    </location>
</feature>
<feature type="modified residue" description="4-aspartylphosphate" evidence="3">
    <location>
        <position position="53"/>
    </location>
</feature>
<dbReference type="PANTHER" id="PTHR43214">
    <property type="entry name" value="TWO-COMPONENT RESPONSE REGULATOR"/>
    <property type="match status" value="1"/>
</dbReference>
<evidence type="ECO:0000256" key="1">
    <source>
        <dbReference type="ARBA" id="ARBA00022553"/>
    </source>
</evidence>
<organism evidence="6 7">
    <name type="scientific">Methyloceanibacter caenitepidi</name>
    <dbReference type="NCBI Taxonomy" id="1384459"/>
    <lineage>
        <taxon>Bacteria</taxon>
        <taxon>Pseudomonadati</taxon>
        <taxon>Pseudomonadota</taxon>
        <taxon>Alphaproteobacteria</taxon>
        <taxon>Hyphomicrobiales</taxon>
        <taxon>Hyphomicrobiaceae</taxon>
        <taxon>Methyloceanibacter</taxon>
    </lineage>
</organism>
<dbReference type="PRINTS" id="PR00038">
    <property type="entry name" value="HTHLUXR"/>
</dbReference>
<dbReference type="SMART" id="SM00421">
    <property type="entry name" value="HTH_LUXR"/>
    <property type="match status" value="1"/>
</dbReference>
<protein>
    <submittedName>
        <fullName evidence="6">Methanol utilization control regulatory protein MoxX</fullName>
    </submittedName>
</protein>
<dbReference type="InterPro" id="IPR036388">
    <property type="entry name" value="WH-like_DNA-bd_sf"/>
</dbReference>
<feature type="domain" description="HTH luxR-type" evidence="4">
    <location>
        <begin position="142"/>
        <end position="207"/>
    </location>
</feature>
<evidence type="ECO:0000259" key="5">
    <source>
        <dbReference type="PROSITE" id="PS50110"/>
    </source>
</evidence>
<dbReference type="Proteomes" id="UP000031643">
    <property type="component" value="Chromosome"/>
</dbReference>
<dbReference type="Gene3D" id="3.40.50.2300">
    <property type="match status" value="1"/>
</dbReference>
<reference evidence="6 7" key="1">
    <citation type="submission" date="2014-09" db="EMBL/GenBank/DDBJ databases">
        <title>Genome sequencing of Methyloceanibacter caenitepidi Gela4.</title>
        <authorList>
            <person name="Takeuchi M."/>
            <person name="Susumu S."/>
            <person name="Kamagata Y."/>
            <person name="Oshima K."/>
            <person name="Hattori M."/>
            <person name="Iwasaki W."/>
        </authorList>
    </citation>
    <scope>NUCLEOTIDE SEQUENCE [LARGE SCALE GENOMIC DNA]</scope>
    <source>
        <strain evidence="6 7">Gela4</strain>
    </source>
</reference>
<dbReference type="RefSeq" id="WP_045365854.1">
    <property type="nucleotide sequence ID" value="NZ_AP014648.1"/>
</dbReference>
<proteinExistence type="predicted"/>
<dbReference type="GO" id="GO:0003677">
    <property type="term" value="F:DNA binding"/>
    <property type="evidence" value="ECO:0007669"/>
    <property type="project" value="UniProtKB-KW"/>
</dbReference>
<dbReference type="InterPro" id="IPR039420">
    <property type="entry name" value="WalR-like"/>
</dbReference>
<dbReference type="HOGENOM" id="CLU_000445_90_1_5"/>
<dbReference type="Pfam" id="PF00072">
    <property type="entry name" value="Response_reg"/>
    <property type="match status" value="1"/>
</dbReference>
<dbReference type="SMART" id="SM00448">
    <property type="entry name" value="REC"/>
    <property type="match status" value="1"/>
</dbReference>
<evidence type="ECO:0000259" key="4">
    <source>
        <dbReference type="PROSITE" id="PS50043"/>
    </source>
</evidence>
<dbReference type="GO" id="GO:0000160">
    <property type="term" value="P:phosphorelay signal transduction system"/>
    <property type="evidence" value="ECO:0007669"/>
    <property type="project" value="InterPro"/>
</dbReference>
<gene>
    <name evidence="6" type="ORF">GL4_1359</name>
</gene>
<evidence type="ECO:0000256" key="2">
    <source>
        <dbReference type="ARBA" id="ARBA00023125"/>
    </source>
</evidence>
<accession>A0A0A8K2T0</accession>
<dbReference type="InterPro" id="IPR001789">
    <property type="entry name" value="Sig_transdc_resp-reg_receiver"/>
</dbReference>
<dbReference type="InterPro" id="IPR011006">
    <property type="entry name" value="CheY-like_superfamily"/>
</dbReference>
<evidence type="ECO:0000313" key="7">
    <source>
        <dbReference type="Proteomes" id="UP000031643"/>
    </source>
</evidence>
<keyword evidence="7" id="KW-1185">Reference proteome</keyword>
<dbReference type="InterPro" id="IPR000792">
    <property type="entry name" value="Tscrpt_reg_LuxR_C"/>
</dbReference>